<dbReference type="SUPFAM" id="SSF52096">
    <property type="entry name" value="ClpP/crotonase"/>
    <property type="match status" value="1"/>
</dbReference>
<dbReference type="OrthoDB" id="9812068at2"/>
<keyword evidence="4 5" id="KW-0720">Serine protease</keyword>
<evidence type="ECO:0000259" key="7">
    <source>
        <dbReference type="PROSITE" id="PS50106"/>
    </source>
</evidence>
<dbReference type="NCBIfam" id="TIGR00225">
    <property type="entry name" value="prc"/>
    <property type="match status" value="1"/>
</dbReference>
<dbReference type="GO" id="GO:0004175">
    <property type="term" value="F:endopeptidase activity"/>
    <property type="evidence" value="ECO:0007669"/>
    <property type="project" value="TreeGrafter"/>
</dbReference>
<dbReference type="InterPro" id="IPR036034">
    <property type="entry name" value="PDZ_sf"/>
</dbReference>
<dbReference type="SMART" id="SM00245">
    <property type="entry name" value="TSPc"/>
    <property type="match status" value="1"/>
</dbReference>
<dbReference type="STRING" id="237069.SAMN05216498_0469"/>
<feature type="signal peptide" evidence="6">
    <location>
        <begin position="1"/>
        <end position="27"/>
    </location>
</feature>
<keyword evidence="6" id="KW-0732">Signal</keyword>
<dbReference type="GO" id="GO:0007165">
    <property type="term" value="P:signal transduction"/>
    <property type="evidence" value="ECO:0007669"/>
    <property type="project" value="TreeGrafter"/>
</dbReference>
<dbReference type="CDD" id="cd06782">
    <property type="entry name" value="cpPDZ_CPP-like"/>
    <property type="match status" value="1"/>
</dbReference>
<evidence type="ECO:0000256" key="4">
    <source>
        <dbReference type="ARBA" id="ARBA00022825"/>
    </source>
</evidence>
<comment type="similarity">
    <text evidence="1 5">Belongs to the peptidase S41A family.</text>
</comment>
<dbReference type="InterPro" id="IPR005151">
    <property type="entry name" value="Tail-specific_protease"/>
</dbReference>
<dbReference type="CDD" id="cd07560">
    <property type="entry name" value="Peptidase_S41_CPP"/>
    <property type="match status" value="1"/>
</dbReference>
<dbReference type="GO" id="GO:0006508">
    <property type="term" value="P:proteolysis"/>
    <property type="evidence" value="ECO:0007669"/>
    <property type="project" value="UniProtKB-KW"/>
</dbReference>
<dbReference type="Pfam" id="PF13180">
    <property type="entry name" value="PDZ_2"/>
    <property type="match status" value="1"/>
</dbReference>
<dbReference type="Gene3D" id="2.30.42.10">
    <property type="match status" value="1"/>
</dbReference>
<name>A0A1H0G6A2_9BACI</name>
<dbReference type="EMBL" id="FNIG01000015">
    <property type="protein sequence ID" value="SDO02279.1"/>
    <property type="molecule type" value="Genomic_DNA"/>
</dbReference>
<feature type="chain" id="PRO_5011621316" evidence="6">
    <location>
        <begin position="28"/>
        <end position="456"/>
    </location>
</feature>
<dbReference type="SUPFAM" id="SSF50156">
    <property type="entry name" value="PDZ domain-like"/>
    <property type="match status" value="1"/>
</dbReference>
<organism evidence="8 9">
    <name type="scientific">Tenuibacillus multivorans</name>
    <dbReference type="NCBI Taxonomy" id="237069"/>
    <lineage>
        <taxon>Bacteria</taxon>
        <taxon>Bacillati</taxon>
        <taxon>Bacillota</taxon>
        <taxon>Bacilli</taxon>
        <taxon>Bacillales</taxon>
        <taxon>Bacillaceae</taxon>
        <taxon>Tenuibacillus</taxon>
    </lineage>
</organism>
<dbReference type="PANTHER" id="PTHR32060:SF22">
    <property type="entry name" value="CARBOXYL-TERMINAL-PROCESSING PEPTIDASE 3, CHLOROPLASTIC"/>
    <property type="match status" value="1"/>
</dbReference>
<dbReference type="InterPro" id="IPR029045">
    <property type="entry name" value="ClpP/crotonase-like_dom_sf"/>
</dbReference>
<keyword evidence="3 5" id="KW-0378">Hydrolase</keyword>
<evidence type="ECO:0000313" key="8">
    <source>
        <dbReference type="EMBL" id="SDO02279.1"/>
    </source>
</evidence>
<evidence type="ECO:0000256" key="2">
    <source>
        <dbReference type="ARBA" id="ARBA00022670"/>
    </source>
</evidence>
<dbReference type="RefSeq" id="WP_093858001.1">
    <property type="nucleotide sequence ID" value="NZ_BJVZ01000038.1"/>
</dbReference>
<dbReference type="GO" id="GO:0008236">
    <property type="term" value="F:serine-type peptidase activity"/>
    <property type="evidence" value="ECO:0007669"/>
    <property type="project" value="UniProtKB-KW"/>
</dbReference>
<evidence type="ECO:0000313" key="9">
    <source>
        <dbReference type="Proteomes" id="UP000199334"/>
    </source>
</evidence>
<keyword evidence="2 5" id="KW-0645">Protease</keyword>
<evidence type="ECO:0000256" key="6">
    <source>
        <dbReference type="SAM" id="SignalP"/>
    </source>
</evidence>
<dbReference type="Pfam" id="PF03572">
    <property type="entry name" value="Peptidase_S41"/>
    <property type="match status" value="1"/>
</dbReference>
<evidence type="ECO:0000256" key="5">
    <source>
        <dbReference type="RuleBase" id="RU004404"/>
    </source>
</evidence>
<keyword evidence="9" id="KW-1185">Reference proteome</keyword>
<accession>A0A1H0G6A2</accession>
<sequence length="456" mass="51305">MKHVFRMMTAFIVLVLTFTATIMSVEAVTTEDVEPYIEEYYFEDVNDAIFENSVDDVFEELDPYSTYYTAEEYEQFMSNIDQSFVGIGISFELVEEGVFVRNVFEDSPAEEAGIKPGDIITYVDDVALEEKSSEEIASLIGGPEDTSVKITLDRNGLIITLDVTRQEIQVPIVTSQKLAGNIGYIQFQSFPQNLTELIQEHKQQLGDVDSWILDVRFNGGGYLQAAQQLLGMFPGIENSMIANYKNHQEVYKTIEQEETFNKPINLLINPYSASASEIFAAALKDYDKATLYGETTFGKGRMQSLIQLPEEDGILKLTVATFLSPLGNAIDEVGVNPDIETKTPLADAHWNELNEKFDYQVLNHLKDIAPDHQFTITLNREADLESFEEKVKLATLGGEQIDFDVKYLGEKQYQVTPTSPLQPGGEYAMYIQPGWTDQDRQRATSGVIVRISVKSK</sequence>
<dbReference type="Gene3D" id="3.90.226.10">
    <property type="entry name" value="2-enoyl-CoA Hydratase, Chain A, domain 1"/>
    <property type="match status" value="1"/>
</dbReference>
<dbReference type="Proteomes" id="UP000199334">
    <property type="component" value="Unassembled WGS sequence"/>
</dbReference>
<dbReference type="AlphaFoldDB" id="A0A1H0G6A2"/>
<gene>
    <name evidence="8" type="ORF">SAMN05216498_0469</name>
</gene>
<dbReference type="Gene3D" id="3.30.750.44">
    <property type="match status" value="1"/>
</dbReference>
<evidence type="ECO:0000256" key="1">
    <source>
        <dbReference type="ARBA" id="ARBA00009179"/>
    </source>
</evidence>
<feature type="domain" description="PDZ" evidence="7">
    <location>
        <begin position="77"/>
        <end position="140"/>
    </location>
</feature>
<dbReference type="PANTHER" id="PTHR32060">
    <property type="entry name" value="TAIL-SPECIFIC PROTEASE"/>
    <property type="match status" value="1"/>
</dbReference>
<dbReference type="GO" id="GO:0030288">
    <property type="term" value="C:outer membrane-bounded periplasmic space"/>
    <property type="evidence" value="ECO:0007669"/>
    <property type="project" value="TreeGrafter"/>
</dbReference>
<dbReference type="SMART" id="SM00228">
    <property type="entry name" value="PDZ"/>
    <property type="match status" value="1"/>
</dbReference>
<evidence type="ECO:0000256" key="3">
    <source>
        <dbReference type="ARBA" id="ARBA00022801"/>
    </source>
</evidence>
<dbReference type="PROSITE" id="PS50106">
    <property type="entry name" value="PDZ"/>
    <property type="match status" value="1"/>
</dbReference>
<dbReference type="InterPro" id="IPR001478">
    <property type="entry name" value="PDZ"/>
</dbReference>
<reference evidence="8 9" key="1">
    <citation type="submission" date="2016-10" db="EMBL/GenBank/DDBJ databases">
        <authorList>
            <person name="de Groot N.N."/>
        </authorList>
    </citation>
    <scope>NUCLEOTIDE SEQUENCE [LARGE SCALE GENOMIC DNA]</scope>
    <source>
        <strain evidence="8 9">CGMCC 1.3442</strain>
    </source>
</reference>
<dbReference type="InterPro" id="IPR004447">
    <property type="entry name" value="Peptidase_S41A"/>
</dbReference>
<proteinExistence type="inferred from homology"/>
<protein>
    <submittedName>
        <fullName evidence="8">Carboxyl-terminal processing protease</fullName>
    </submittedName>
</protein>